<keyword evidence="9" id="KW-0969">Cilium</keyword>
<dbReference type="EMBL" id="BBMN01000016">
    <property type="protein sequence ID" value="GAL07340.1"/>
    <property type="molecule type" value="Genomic_DNA"/>
</dbReference>
<comment type="function">
    <text evidence="4 5">Required for flagellar hook formation. May act as a scaffolding protein.</text>
</comment>
<evidence type="ECO:0000256" key="5">
    <source>
        <dbReference type="RuleBase" id="RU362076"/>
    </source>
</evidence>
<dbReference type="Gene3D" id="2.30.30.910">
    <property type="match status" value="1"/>
</dbReference>
<evidence type="ECO:0000313" key="9">
    <source>
        <dbReference type="EMBL" id="GAL07340.1"/>
    </source>
</evidence>
<proteinExistence type="inferred from homology"/>
<dbReference type="InterPro" id="IPR005648">
    <property type="entry name" value="FlgD"/>
</dbReference>
<evidence type="ECO:0000256" key="1">
    <source>
        <dbReference type="ARBA" id="ARBA00010577"/>
    </source>
</evidence>
<evidence type="ECO:0000256" key="4">
    <source>
        <dbReference type="ARBA" id="ARBA00024746"/>
    </source>
</evidence>
<keyword evidence="9" id="KW-0966">Cell projection</keyword>
<comment type="caution">
    <text evidence="9">The sequence shown here is derived from an EMBL/GenBank/DDBJ whole genome shotgun (WGS) entry which is preliminary data.</text>
</comment>
<evidence type="ECO:0000313" key="10">
    <source>
        <dbReference type="Proteomes" id="UP000029227"/>
    </source>
</evidence>
<gene>
    <name evidence="9" type="ORF">JCM19237_3279</name>
</gene>
<dbReference type="Pfam" id="PF13860">
    <property type="entry name" value="FlgD_ig"/>
    <property type="match status" value="1"/>
</dbReference>
<reference evidence="9 10" key="1">
    <citation type="journal article" date="2014" name="Genome Announc.">
        <title>Draft Genome Sequences of Two Vibrionaceae Species, Vibrio ponticus C121 and Photobacterium aphoticum C119, Isolated as Coral Reef Microbiota.</title>
        <authorList>
            <person name="Al-saari N."/>
            <person name="Meirelles P.M."/>
            <person name="Mino S."/>
            <person name="Suda W."/>
            <person name="Oshima K."/>
            <person name="Hattori M."/>
            <person name="Ohkuma M."/>
            <person name="Thompson F.L."/>
            <person name="Gomez-Gil B."/>
            <person name="Sawabe T."/>
            <person name="Sawabe T."/>
        </authorList>
    </citation>
    <scope>NUCLEOTIDE SEQUENCE [LARGE SCALE GENOMIC DNA]</scope>
    <source>
        <strain evidence="9 10">JCM 19237</strain>
    </source>
</reference>
<evidence type="ECO:0000256" key="3">
    <source>
        <dbReference type="ARBA" id="ARBA00022795"/>
    </source>
</evidence>
<dbReference type="AlphaFoldDB" id="A0A090QVV4"/>
<sequence>MSLAQIRTTAQYSQEQVRTSEEPNVSGNGTVPTSNDFLTMMVAQIQNQNPLNPTDGTQYLTQLGMMSAVESLEGVKMGMMNMNIGITNLEMLQATNLVGKKVLMDVKGELDVSEGQTLEGRVKFDQAVDKATVMVYDDSGELVDKIELGPHGAGMAEFTIDGDELGTGEYSFEVMAETGGEAWSQKIMIAADVESVNIPADGGAIMLSLKGVGVMSMYDMREITV</sequence>
<dbReference type="eggNOG" id="COG1843">
    <property type="taxonomic scope" value="Bacteria"/>
</dbReference>
<feature type="domain" description="FlgD/Vpr Ig-like" evidence="7">
    <location>
        <begin position="115"/>
        <end position="179"/>
    </location>
</feature>
<evidence type="ECO:0000256" key="6">
    <source>
        <dbReference type="SAM" id="MobiDB-lite"/>
    </source>
</evidence>
<keyword evidence="3 5" id="KW-1005">Bacterial flagellum biogenesis</keyword>
<organism evidence="9 10">
    <name type="scientific">Photobacterium aphoticum</name>
    <dbReference type="NCBI Taxonomy" id="754436"/>
    <lineage>
        <taxon>Bacteria</taxon>
        <taxon>Pseudomonadati</taxon>
        <taxon>Pseudomonadota</taxon>
        <taxon>Gammaproteobacteria</taxon>
        <taxon>Vibrionales</taxon>
        <taxon>Vibrionaceae</taxon>
        <taxon>Photobacterium</taxon>
    </lineage>
</organism>
<dbReference type="Proteomes" id="UP000029227">
    <property type="component" value="Unassembled WGS sequence"/>
</dbReference>
<dbReference type="Pfam" id="PF03963">
    <property type="entry name" value="FlgD"/>
    <property type="match status" value="1"/>
</dbReference>
<dbReference type="InterPro" id="IPR025963">
    <property type="entry name" value="FLgD_Tudor"/>
</dbReference>
<evidence type="ECO:0000256" key="2">
    <source>
        <dbReference type="ARBA" id="ARBA00016013"/>
    </source>
</evidence>
<dbReference type="STRING" id="754436.JCM19237_3279"/>
<feature type="domain" description="FlgD Tudor-like" evidence="8">
    <location>
        <begin position="91"/>
        <end position="218"/>
    </location>
</feature>
<dbReference type="GO" id="GO:0044781">
    <property type="term" value="P:bacterial-type flagellum organization"/>
    <property type="evidence" value="ECO:0007669"/>
    <property type="project" value="UniProtKB-UniRule"/>
</dbReference>
<evidence type="ECO:0000259" key="7">
    <source>
        <dbReference type="Pfam" id="PF13860"/>
    </source>
</evidence>
<comment type="similarity">
    <text evidence="1 5">Belongs to the FlgD family.</text>
</comment>
<dbReference type="Gene3D" id="2.60.40.4070">
    <property type="match status" value="1"/>
</dbReference>
<accession>A0A090QVV4</accession>
<evidence type="ECO:0000259" key="8">
    <source>
        <dbReference type="Pfam" id="PF13861"/>
    </source>
</evidence>
<keyword evidence="9" id="KW-0282">Flagellum</keyword>
<protein>
    <recommendedName>
        <fullName evidence="2 5">Basal-body rod modification protein FlgD</fullName>
    </recommendedName>
</protein>
<dbReference type="Pfam" id="PF13861">
    <property type="entry name" value="FLgD_tudor"/>
    <property type="match status" value="1"/>
</dbReference>
<name>A0A090QVV4_9GAMM</name>
<feature type="region of interest" description="Disordered" evidence="6">
    <location>
        <begin position="1"/>
        <end position="30"/>
    </location>
</feature>
<dbReference type="InterPro" id="IPR025965">
    <property type="entry name" value="FlgD/Vpr_Ig-like"/>
</dbReference>